<comment type="caution">
    <text evidence="2">The sequence shown here is derived from an EMBL/GenBank/DDBJ whole genome shotgun (WGS) entry which is preliminary data.</text>
</comment>
<evidence type="ECO:0000313" key="3">
    <source>
        <dbReference type="Proteomes" id="UP000269539"/>
    </source>
</evidence>
<reference evidence="2 3" key="1">
    <citation type="journal article" date="2018" name="BMC Genomics">
        <title>Genomic evidence for intraspecific hybridization in a clonal and extremely halotolerant yeast.</title>
        <authorList>
            <person name="Gostincar C."/>
            <person name="Stajich J.E."/>
            <person name="Zupancic J."/>
            <person name="Zalar P."/>
            <person name="Gunde-Cimerman N."/>
        </authorList>
    </citation>
    <scope>NUCLEOTIDE SEQUENCE [LARGE SCALE GENOMIC DNA]</scope>
    <source>
        <strain evidence="2 3">EXF-10513</strain>
    </source>
</reference>
<dbReference type="AlphaFoldDB" id="A0A3M7D5U5"/>
<dbReference type="InterPro" id="IPR001810">
    <property type="entry name" value="F-box_dom"/>
</dbReference>
<dbReference type="SUPFAM" id="SSF52047">
    <property type="entry name" value="RNI-like"/>
    <property type="match status" value="1"/>
</dbReference>
<protein>
    <recommendedName>
        <fullName evidence="1">F-box domain-containing protein</fullName>
    </recommendedName>
</protein>
<name>A0A3M7D5U5_HORWE</name>
<evidence type="ECO:0000313" key="2">
    <source>
        <dbReference type="EMBL" id="RMY59590.1"/>
    </source>
</evidence>
<sequence>MATTIILLPADLLALIVSYIRAPQDLRNISLTCKALNTVAVVLIYRKMTLRLSKMDNRKLLQALVPENAALGHVRHLVIDPFTGCLKDNAEDVLMTLQLLANFLPRDSLVSFTLDWPILREASTHLILQASTILETLFRRQRQLRTLRVDPCADQAQIRRFGNLSNVTTIQFEVSSKTTAEACGAALEHTPSLRNLEIRIHLEKCETADQRDVMSLRLVENVFGNILRHERQIVLRALQLRGFELSSASAKLATAIDLSRIQSLGLHHCSGMADFLGQMKPAGMLRQPSLRTLVLVARSGYMGTPNDSNNNSDIAALNHLLESFTGLENLVVAAPWQGTLMPGFKALANHAATLRLLYIDCLPLPSDAEDANTVTASNLHLLLGQCIKLEQIALEIPDLVLTYIDTEIEETSKKIALALAAAPRLRTFRPHNQLMDRWFEARFDMDGWLDKNKVTYAGIEALLQHWATSFMSLAPGLTAMGLAFNRSHTHLAGIEVDRHYYGRGYQTDPYGRKTIVAVRLELDQVREIEPVSEILEINPYGPGLFRMGYQP</sequence>
<evidence type="ECO:0000259" key="1">
    <source>
        <dbReference type="Pfam" id="PF12937"/>
    </source>
</evidence>
<organism evidence="2 3">
    <name type="scientific">Hortaea werneckii</name>
    <name type="common">Black yeast</name>
    <name type="synonym">Cladosporium werneckii</name>
    <dbReference type="NCBI Taxonomy" id="91943"/>
    <lineage>
        <taxon>Eukaryota</taxon>
        <taxon>Fungi</taxon>
        <taxon>Dikarya</taxon>
        <taxon>Ascomycota</taxon>
        <taxon>Pezizomycotina</taxon>
        <taxon>Dothideomycetes</taxon>
        <taxon>Dothideomycetidae</taxon>
        <taxon>Mycosphaerellales</taxon>
        <taxon>Teratosphaeriaceae</taxon>
        <taxon>Hortaea</taxon>
    </lineage>
</organism>
<feature type="domain" description="F-box" evidence="1">
    <location>
        <begin position="7"/>
        <end position="50"/>
    </location>
</feature>
<accession>A0A3M7D5U5</accession>
<dbReference type="Proteomes" id="UP000269539">
    <property type="component" value="Unassembled WGS sequence"/>
</dbReference>
<proteinExistence type="predicted"/>
<dbReference type="Gene3D" id="3.80.10.10">
    <property type="entry name" value="Ribonuclease Inhibitor"/>
    <property type="match status" value="1"/>
</dbReference>
<dbReference type="InterPro" id="IPR032675">
    <property type="entry name" value="LRR_dom_sf"/>
</dbReference>
<dbReference type="EMBL" id="QWIO01002235">
    <property type="protein sequence ID" value="RMY59590.1"/>
    <property type="molecule type" value="Genomic_DNA"/>
</dbReference>
<gene>
    <name evidence="2" type="ORF">D0864_13202</name>
</gene>
<dbReference type="Pfam" id="PF12937">
    <property type="entry name" value="F-box-like"/>
    <property type="match status" value="1"/>
</dbReference>